<dbReference type="SMART" id="SM00355">
    <property type="entry name" value="ZnF_C2H2"/>
    <property type="match status" value="3"/>
</dbReference>
<gene>
    <name evidence="4" type="ORF">BD311DRAFT_411812</name>
</gene>
<dbReference type="PROSITE" id="PS00028">
    <property type="entry name" value="ZINC_FINGER_C2H2_1"/>
    <property type="match status" value="1"/>
</dbReference>
<dbReference type="PROSITE" id="PS50157">
    <property type="entry name" value="ZINC_FINGER_C2H2_2"/>
    <property type="match status" value="1"/>
</dbReference>
<feature type="compositionally biased region" description="Basic and acidic residues" evidence="2">
    <location>
        <begin position="131"/>
        <end position="141"/>
    </location>
</feature>
<dbReference type="OrthoDB" id="2754820at2759"/>
<proteinExistence type="predicted"/>
<sequence>MAPIRGETDSKLAEPTYTEEFVQNEDGDFIVRFKCRTCGTTVSRKADVDRHINDKHRPPKYFCDVPGCKRVIVGFTQESNLNNHKSSVHLNLALYQCPHHWVDPHNGRIFPCRAKYKDRSSLSKHRKDKHGFKTGDDDAKVARPTPFGKRFPDSKGVSRASTSLSIAGRSSAPYIVPPPSDRRSSRMKVSKTAVIKQGQEENDTTALQPGAVGWSSHPQPVKVAGWHTGSSSEQHREEARINDYLKDPGFIALYEALCAQFAFRASEALQIPTQVGAAADHYWTVDSQSPALGCHVAGAAFNGLTAPTGPNLPDPSGTTAFEQTNMLNAGSGPFPVHNGHTPNTWLWDESVFADSSASGELPSFLEDAFSTGPSQWMSTSTLDNPENHVCL</sequence>
<keyword evidence="1" id="KW-0479">Metal-binding</keyword>
<feature type="domain" description="C2H2-type" evidence="3">
    <location>
        <begin position="33"/>
        <end position="61"/>
    </location>
</feature>
<dbReference type="Proteomes" id="UP000292957">
    <property type="component" value="Unassembled WGS sequence"/>
</dbReference>
<name>A0A4Q9MHP7_9APHY</name>
<protein>
    <recommendedName>
        <fullName evidence="3">C2H2-type domain-containing protein</fullName>
    </recommendedName>
</protein>
<feature type="region of interest" description="Disordered" evidence="2">
    <location>
        <begin position="120"/>
        <end position="163"/>
    </location>
</feature>
<dbReference type="EMBL" id="ML143438">
    <property type="protein sequence ID" value="TBU27000.1"/>
    <property type="molecule type" value="Genomic_DNA"/>
</dbReference>
<evidence type="ECO:0000259" key="3">
    <source>
        <dbReference type="PROSITE" id="PS50157"/>
    </source>
</evidence>
<accession>A0A4Q9MHP7</accession>
<organism evidence="4">
    <name type="scientific">Dichomitus squalens</name>
    <dbReference type="NCBI Taxonomy" id="114155"/>
    <lineage>
        <taxon>Eukaryota</taxon>
        <taxon>Fungi</taxon>
        <taxon>Dikarya</taxon>
        <taxon>Basidiomycota</taxon>
        <taxon>Agaricomycotina</taxon>
        <taxon>Agaricomycetes</taxon>
        <taxon>Polyporales</taxon>
        <taxon>Polyporaceae</taxon>
        <taxon>Dichomitus</taxon>
    </lineage>
</organism>
<keyword evidence="1" id="KW-0863">Zinc-finger</keyword>
<feature type="region of interest" description="Disordered" evidence="2">
    <location>
        <begin position="169"/>
        <end position="188"/>
    </location>
</feature>
<evidence type="ECO:0000313" key="4">
    <source>
        <dbReference type="EMBL" id="TBU27000.1"/>
    </source>
</evidence>
<evidence type="ECO:0000256" key="1">
    <source>
        <dbReference type="PROSITE-ProRule" id="PRU00042"/>
    </source>
</evidence>
<dbReference type="AlphaFoldDB" id="A0A4Q9MHP7"/>
<dbReference type="InterPro" id="IPR013087">
    <property type="entry name" value="Znf_C2H2_type"/>
</dbReference>
<reference evidence="4" key="1">
    <citation type="submission" date="2019-01" db="EMBL/GenBank/DDBJ databases">
        <title>Draft genome sequences of three monokaryotic isolates of the white-rot basidiomycete fungus Dichomitus squalens.</title>
        <authorList>
            <consortium name="DOE Joint Genome Institute"/>
            <person name="Lopez S.C."/>
            <person name="Andreopoulos B."/>
            <person name="Pangilinan J."/>
            <person name="Lipzen A."/>
            <person name="Riley R."/>
            <person name="Ahrendt S."/>
            <person name="Ng V."/>
            <person name="Barry K."/>
            <person name="Daum C."/>
            <person name="Grigoriev I.V."/>
            <person name="Hilden K.S."/>
            <person name="Makela M.R."/>
            <person name="de Vries R.P."/>
        </authorList>
    </citation>
    <scope>NUCLEOTIDE SEQUENCE [LARGE SCALE GENOMIC DNA]</scope>
    <source>
        <strain evidence="4">OM18370.1</strain>
    </source>
</reference>
<evidence type="ECO:0000256" key="2">
    <source>
        <dbReference type="SAM" id="MobiDB-lite"/>
    </source>
</evidence>
<keyword evidence="1" id="KW-0862">Zinc</keyword>
<dbReference type="GO" id="GO:0008270">
    <property type="term" value="F:zinc ion binding"/>
    <property type="evidence" value="ECO:0007669"/>
    <property type="project" value="UniProtKB-KW"/>
</dbReference>
<dbReference type="Gene3D" id="3.30.160.60">
    <property type="entry name" value="Classic Zinc Finger"/>
    <property type="match status" value="1"/>
</dbReference>